<name>A0A9P8QBL7_WICPI</name>
<organism evidence="1 2">
    <name type="scientific">Wickerhamomyces pijperi</name>
    <name type="common">Yeast</name>
    <name type="synonym">Pichia pijperi</name>
    <dbReference type="NCBI Taxonomy" id="599730"/>
    <lineage>
        <taxon>Eukaryota</taxon>
        <taxon>Fungi</taxon>
        <taxon>Dikarya</taxon>
        <taxon>Ascomycota</taxon>
        <taxon>Saccharomycotina</taxon>
        <taxon>Saccharomycetes</taxon>
        <taxon>Phaffomycetales</taxon>
        <taxon>Wickerhamomycetaceae</taxon>
        <taxon>Wickerhamomyces</taxon>
    </lineage>
</organism>
<dbReference type="EMBL" id="JAEUBG010000738">
    <property type="protein sequence ID" value="KAH3687568.1"/>
    <property type="molecule type" value="Genomic_DNA"/>
</dbReference>
<reference evidence="1" key="1">
    <citation type="journal article" date="2021" name="Open Biol.">
        <title>Shared evolutionary footprints suggest mitochondrial oxidative damage underlies multiple complex I losses in fungi.</title>
        <authorList>
            <person name="Schikora-Tamarit M.A."/>
            <person name="Marcet-Houben M."/>
            <person name="Nosek J."/>
            <person name="Gabaldon T."/>
        </authorList>
    </citation>
    <scope>NUCLEOTIDE SEQUENCE</scope>
    <source>
        <strain evidence="1">CBS2887</strain>
    </source>
</reference>
<comment type="caution">
    <text evidence="1">The sequence shown here is derived from an EMBL/GenBank/DDBJ whole genome shotgun (WGS) entry which is preliminary data.</text>
</comment>
<evidence type="ECO:0000313" key="2">
    <source>
        <dbReference type="Proteomes" id="UP000774326"/>
    </source>
</evidence>
<reference evidence="1" key="2">
    <citation type="submission" date="2021-01" db="EMBL/GenBank/DDBJ databases">
        <authorList>
            <person name="Schikora-Tamarit M.A."/>
        </authorList>
    </citation>
    <scope>NUCLEOTIDE SEQUENCE</scope>
    <source>
        <strain evidence="1">CBS2887</strain>
    </source>
</reference>
<gene>
    <name evidence="1" type="ORF">WICPIJ_001448</name>
</gene>
<keyword evidence="2" id="KW-1185">Reference proteome</keyword>
<dbReference type="Proteomes" id="UP000774326">
    <property type="component" value="Unassembled WGS sequence"/>
</dbReference>
<proteinExistence type="predicted"/>
<dbReference type="AlphaFoldDB" id="A0A9P8QBL7"/>
<protein>
    <submittedName>
        <fullName evidence="1">Uncharacterized protein</fullName>
    </submittedName>
</protein>
<accession>A0A9P8QBL7</accession>
<evidence type="ECO:0000313" key="1">
    <source>
        <dbReference type="EMBL" id="KAH3687568.1"/>
    </source>
</evidence>
<sequence>MFLMISNWEIWLKISALASVRDNKADSKDNDLSFNLSLASLSVSTGPIKDQPSYSLNWAYDFSLLRIKFERAYIALRRTPAVELPLVPPANSIRNLTPLSCFKKSDWAFSIF</sequence>